<dbReference type="InterPro" id="IPR021878">
    <property type="entry name" value="TgpA_N"/>
</dbReference>
<protein>
    <submittedName>
        <fullName evidence="3">TransglutaminaseTgpA domain-containing protein</fullName>
    </submittedName>
</protein>
<dbReference type="RefSeq" id="WP_319954965.1">
    <property type="nucleotide sequence ID" value="NZ_JAXAVX010000008.1"/>
</dbReference>
<feature type="domain" description="Transglutaminase-like" evidence="2">
    <location>
        <begin position="454"/>
        <end position="523"/>
    </location>
</feature>
<feature type="transmembrane region" description="Helical" evidence="1">
    <location>
        <begin position="144"/>
        <end position="162"/>
    </location>
</feature>
<accession>A0ABU4VP25</accession>
<keyword evidence="1" id="KW-0472">Membrane</keyword>
<dbReference type="Pfam" id="PF01841">
    <property type="entry name" value="Transglut_core"/>
    <property type="match status" value="1"/>
</dbReference>
<dbReference type="Gene3D" id="3.10.620.30">
    <property type="match status" value="1"/>
</dbReference>
<feature type="transmembrane region" description="Helical" evidence="1">
    <location>
        <begin position="67"/>
        <end position="87"/>
    </location>
</feature>
<dbReference type="Pfam" id="PF11992">
    <property type="entry name" value="TgpA_N"/>
    <property type="match status" value="1"/>
</dbReference>
<feature type="transmembrane region" description="Helical" evidence="1">
    <location>
        <begin position="551"/>
        <end position="571"/>
    </location>
</feature>
<sequence length="671" mass="70985">MTAHAVPASAPTSWTATRIAGLLVLWVATVLAWRPLLGAGWWWSAIPALGAAAVLSGHLAPRIAARAVVAWLPLSLLLAGVPLSALAPRALGASADDLASGAGELAVAARGPVVDDPWPLAAALLVAGPVLVLVGWLLRRGRPWALAGVALAGLPLGAAVALTQVDDGAWPGAALVAGAVLCLARGRVLALVPATAVLVGGTVAIAQAVAPEEPWLPFALVDRPAPFTRLDTGQSYGPLNDRRTGRTMLEIDADEPALWRMQALDRFDGHGWAVGRRWRFGRYVDDALPQPRATEETMTVTVRGLRNQLVVAPGRVTAVDGNRSLREVGGEAREVARRPRSGGTYEVTAEVVRADVADLEGVQIPTDQRYDRWTRLRPYGGGPPRGDGLQLLDWFGDDEDPWREVRRIADELGDDAGSQLEVVRRVRDHLRSSGRYRYTTDVPRAGADPLLDFLTTTRAGYCQQFAGAAALLLRLNGVPTRVVSGFATGTREHGRWVVRDQDAHAWIEVYFPGTGWVPFDVTPAGDAATVDDVDPLAAAATGRGTGGGSGGGWLAGGALALLGAGGAAYAVRRRRGRERGDDGELGELLARLAGAAPATSLRELQEPLGAIGPSVGALALRVERERFAPGDAGDEVEVAPRRRAWRALRQDVGAARASWLLARDAVRRATR</sequence>
<feature type="transmembrane region" description="Helical" evidence="1">
    <location>
        <begin position="39"/>
        <end position="60"/>
    </location>
</feature>
<name>A0ABU4VP25_9ACTN</name>
<dbReference type="SUPFAM" id="SSF54001">
    <property type="entry name" value="Cysteine proteinases"/>
    <property type="match status" value="1"/>
</dbReference>
<feature type="transmembrane region" description="Helical" evidence="1">
    <location>
        <begin position="168"/>
        <end position="184"/>
    </location>
</feature>
<keyword evidence="1" id="KW-1133">Transmembrane helix</keyword>
<dbReference type="EMBL" id="JAXAVX010000008">
    <property type="protein sequence ID" value="MDX8152809.1"/>
    <property type="molecule type" value="Genomic_DNA"/>
</dbReference>
<dbReference type="PANTHER" id="PTHR42736:SF1">
    <property type="entry name" value="PROTEIN-GLUTAMINE GAMMA-GLUTAMYLTRANSFERASE"/>
    <property type="match status" value="1"/>
</dbReference>
<dbReference type="SMART" id="SM00460">
    <property type="entry name" value="TGc"/>
    <property type="match status" value="1"/>
</dbReference>
<dbReference type="InterPro" id="IPR002931">
    <property type="entry name" value="Transglutaminase-like"/>
</dbReference>
<evidence type="ECO:0000256" key="1">
    <source>
        <dbReference type="SAM" id="Phobius"/>
    </source>
</evidence>
<reference evidence="3 4" key="1">
    <citation type="submission" date="2023-11" db="EMBL/GenBank/DDBJ databases">
        <authorList>
            <person name="Xu M."/>
            <person name="Jiang T."/>
        </authorList>
    </citation>
    <scope>NUCLEOTIDE SEQUENCE [LARGE SCALE GENOMIC DNA]</scope>
    <source>
        <strain evidence="3 4">SD</strain>
    </source>
</reference>
<comment type="caution">
    <text evidence="3">The sequence shown here is derived from an EMBL/GenBank/DDBJ whole genome shotgun (WGS) entry which is preliminary data.</text>
</comment>
<dbReference type="InterPro" id="IPR038765">
    <property type="entry name" value="Papain-like_cys_pep_sf"/>
</dbReference>
<feature type="transmembrane region" description="Helical" evidence="1">
    <location>
        <begin position="12"/>
        <end position="33"/>
    </location>
</feature>
<keyword evidence="4" id="KW-1185">Reference proteome</keyword>
<dbReference type="InterPro" id="IPR052901">
    <property type="entry name" value="Bact_TGase-like"/>
</dbReference>
<feature type="transmembrane region" description="Helical" evidence="1">
    <location>
        <begin position="118"/>
        <end position="137"/>
    </location>
</feature>
<evidence type="ECO:0000313" key="4">
    <source>
        <dbReference type="Proteomes" id="UP001277761"/>
    </source>
</evidence>
<dbReference type="Proteomes" id="UP001277761">
    <property type="component" value="Unassembled WGS sequence"/>
</dbReference>
<proteinExistence type="predicted"/>
<organism evidence="3 4">
    <name type="scientific">Patulibacter brassicae</name>
    <dbReference type="NCBI Taxonomy" id="1705717"/>
    <lineage>
        <taxon>Bacteria</taxon>
        <taxon>Bacillati</taxon>
        <taxon>Actinomycetota</taxon>
        <taxon>Thermoleophilia</taxon>
        <taxon>Solirubrobacterales</taxon>
        <taxon>Patulibacteraceae</taxon>
        <taxon>Patulibacter</taxon>
    </lineage>
</organism>
<evidence type="ECO:0000313" key="3">
    <source>
        <dbReference type="EMBL" id="MDX8152809.1"/>
    </source>
</evidence>
<evidence type="ECO:0000259" key="2">
    <source>
        <dbReference type="SMART" id="SM00460"/>
    </source>
</evidence>
<feature type="transmembrane region" description="Helical" evidence="1">
    <location>
        <begin position="191"/>
        <end position="210"/>
    </location>
</feature>
<keyword evidence="1" id="KW-0812">Transmembrane</keyword>
<dbReference type="PANTHER" id="PTHR42736">
    <property type="entry name" value="PROTEIN-GLUTAMINE GAMMA-GLUTAMYLTRANSFERASE"/>
    <property type="match status" value="1"/>
</dbReference>
<gene>
    <name evidence="3" type="ORF">SK069_14505</name>
</gene>